<sequence>MLVIAGTVRVTEAARILPGCPYSGSGGSGARRAVIGYGCSRKIISGRGAGVNERVTRGLRVLVLLLGALGFALPAGAGTASAYATSAETLSAVSASAYAPAATVSSAAALATKKSTLRTWAAAGASASSSSQAVAVVPGRTATGASWRRLGTVAELPAAPRQVSALTPRGRGPPSITGS</sequence>
<keyword evidence="1" id="KW-0812">Transmembrane</keyword>
<evidence type="ECO:0000313" key="3">
    <source>
        <dbReference type="Proteomes" id="UP001501442"/>
    </source>
</evidence>
<gene>
    <name evidence="2" type="ORF">GCM10023196_031250</name>
</gene>
<organism evidence="2 3">
    <name type="scientific">Actinoallomurus vinaceus</name>
    <dbReference type="NCBI Taxonomy" id="1080074"/>
    <lineage>
        <taxon>Bacteria</taxon>
        <taxon>Bacillati</taxon>
        <taxon>Actinomycetota</taxon>
        <taxon>Actinomycetes</taxon>
        <taxon>Streptosporangiales</taxon>
        <taxon>Thermomonosporaceae</taxon>
        <taxon>Actinoallomurus</taxon>
    </lineage>
</organism>
<reference evidence="3" key="1">
    <citation type="journal article" date="2019" name="Int. J. Syst. Evol. Microbiol.">
        <title>The Global Catalogue of Microorganisms (GCM) 10K type strain sequencing project: providing services to taxonomists for standard genome sequencing and annotation.</title>
        <authorList>
            <consortium name="The Broad Institute Genomics Platform"/>
            <consortium name="The Broad Institute Genome Sequencing Center for Infectious Disease"/>
            <person name="Wu L."/>
            <person name="Ma J."/>
        </authorList>
    </citation>
    <scope>NUCLEOTIDE SEQUENCE [LARGE SCALE GENOMIC DNA]</scope>
    <source>
        <strain evidence="3">JCM 17939</strain>
    </source>
</reference>
<feature type="transmembrane region" description="Helical" evidence="1">
    <location>
        <begin position="61"/>
        <end position="84"/>
    </location>
</feature>
<feature type="transmembrane region" description="Helical" evidence="1">
    <location>
        <begin position="90"/>
        <end position="111"/>
    </location>
</feature>
<accession>A0ABP8UAB8</accession>
<keyword evidence="3" id="KW-1185">Reference proteome</keyword>
<comment type="caution">
    <text evidence="2">The sequence shown here is derived from an EMBL/GenBank/DDBJ whole genome shotgun (WGS) entry which is preliminary data.</text>
</comment>
<dbReference type="Proteomes" id="UP001501442">
    <property type="component" value="Unassembled WGS sequence"/>
</dbReference>
<name>A0ABP8UAB8_9ACTN</name>
<dbReference type="EMBL" id="BAABHK010000004">
    <property type="protein sequence ID" value="GAA4625771.1"/>
    <property type="molecule type" value="Genomic_DNA"/>
</dbReference>
<evidence type="ECO:0000256" key="1">
    <source>
        <dbReference type="SAM" id="Phobius"/>
    </source>
</evidence>
<proteinExistence type="predicted"/>
<keyword evidence="1" id="KW-1133">Transmembrane helix</keyword>
<evidence type="ECO:0000313" key="2">
    <source>
        <dbReference type="EMBL" id="GAA4625771.1"/>
    </source>
</evidence>
<protein>
    <submittedName>
        <fullName evidence="2">Uncharacterized protein</fullName>
    </submittedName>
</protein>
<keyword evidence="1" id="KW-0472">Membrane</keyword>